<dbReference type="InterPro" id="IPR045121">
    <property type="entry name" value="CoAse"/>
</dbReference>
<reference evidence="8" key="1">
    <citation type="submission" date="2020-05" db="EMBL/GenBank/DDBJ databases">
        <authorList>
            <person name="Chiriac C."/>
            <person name="Salcher M."/>
            <person name="Ghai R."/>
            <person name="Kavagutti S V."/>
        </authorList>
    </citation>
    <scope>NUCLEOTIDE SEQUENCE</scope>
</reference>
<dbReference type="AlphaFoldDB" id="A0A6J6C8E2"/>
<protein>
    <submittedName>
        <fullName evidence="8">Unannotated protein</fullName>
    </submittedName>
</protein>
<dbReference type="GO" id="GO:0046872">
    <property type="term" value="F:metal ion binding"/>
    <property type="evidence" value="ECO:0007669"/>
    <property type="project" value="UniProtKB-KW"/>
</dbReference>
<evidence type="ECO:0000256" key="2">
    <source>
        <dbReference type="ARBA" id="ARBA00001946"/>
    </source>
</evidence>
<keyword evidence="5" id="KW-0460">Magnesium</keyword>
<evidence type="ECO:0000256" key="5">
    <source>
        <dbReference type="ARBA" id="ARBA00022842"/>
    </source>
</evidence>
<dbReference type="SUPFAM" id="SSF55811">
    <property type="entry name" value="Nudix"/>
    <property type="match status" value="1"/>
</dbReference>
<keyword evidence="6" id="KW-0464">Manganese</keyword>
<dbReference type="Pfam" id="PF00293">
    <property type="entry name" value="NUDIX"/>
    <property type="match status" value="1"/>
</dbReference>
<keyword evidence="3" id="KW-0479">Metal-binding</keyword>
<evidence type="ECO:0000256" key="6">
    <source>
        <dbReference type="ARBA" id="ARBA00023211"/>
    </source>
</evidence>
<organism evidence="8">
    <name type="scientific">freshwater metagenome</name>
    <dbReference type="NCBI Taxonomy" id="449393"/>
    <lineage>
        <taxon>unclassified sequences</taxon>
        <taxon>metagenomes</taxon>
        <taxon>ecological metagenomes</taxon>
    </lineage>
</organism>
<evidence type="ECO:0000313" key="8">
    <source>
        <dbReference type="EMBL" id="CAB4547582.1"/>
    </source>
</evidence>
<name>A0A6J6C8E2_9ZZZZ</name>
<sequence length="209" mass="23462">MAPHWLREFENRIDGLRDDAFLYNIRPKAEDIESVKKGAVLILLHDGVTGPEVLITLRSEGLRSHSGQPSFPGGAIENEESAIAAALRESSEEVGLTRESVDVLAELPQLFIPPSNFHVTPILGFWREPHPLTAERSEEVVRAEMIALDELANPANRIMLRHRSGYRGPAFDVAGMRIWGFTGGILDRLLHHGGFEREWNQERTVELEL</sequence>
<dbReference type="EMBL" id="CAEZSV010000023">
    <property type="protein sequence ID" value="CAB4547582.1"/>
    <property type="molecule type" value="Genomic_DNA"/>
</dbReference>
<proteinExistence type="predicted"/>
<feature type="domain" description="Nudix hydrolase" evidence="7">
    <location>
        <begin position="35"/>
        <end position="173"/>
    </location>
</feature>
<accession>A0A6J6C8E2</accession>
<evidence type="ECO:0000256" key="3">
    <source>
        <dbReference type="ARBA" id="ARBA00022723"/>
    </source>
</evidence>
<dbReference type="GO" id="GO:0010945">
    <property type="term" value="F:coenzyme A diphosphatase activity"/>
    <property type="evidence" value="ECO:0007669"/>
    <property type="project" value="InterPro"/>
</dbReference>
<dbReference type="Gene3D" id="3.90.79.10">
    <property type="entry name" value="Nucleoside Triphosphate Pyrophosphohydrolase"/>
    <property type="match status" value="1"/>
</dbReference>
<dbReference type="PANTHER" id="PTHR12992">
    <property type="entry name" value="NUDIX HYDROLASE"/>
    <property type="match status" value="1"/>
</dbReference>
<evidence type="ECO:0000256" key="1">
    <source>
        <dbReference type="ARBA" id="ARBA00001936"/>
    </source>
</evidence>
<comment type="cofactor">
    <cofactor evidence="2">
        <name>Mg(2+)</name>
        <dbReference type="ChEBI" id="CHEBI:18420"/>
    </cofactor>
</comment>
<keyword evidence="4" id="KW-0378">Hydrolase</keyword>
<comment type="cofactor">
    <cofactor evidence="1">
        <name>Mn(2+)</name>
        <dbReference type="ChEBI" id="CHEBI:29035"/>
    </cofactor>
</comment>
<dbReference type="InterPro" id="IPR015797">
    <property type="entry name" value="NUDIX_hydrolase-like_dom_sf"/>
</dbReference>
<dbReference type="PROSITE" id="PS51462">
    <property type="entry name" value="NUDIX"/>
    <property type="match status" value="1"/>
</dbReference>
<dbReference type="CDD" id="cd03426">
    <property type="entry name" value="NUDIX_CoAse_Nudt7"/>
    <property type="match status" value="1"/>
</dbReference>
<evidence type="ECO:0000256" key="4">
    <source>
        <dbReference type="ARBA" id="ARBA00022801"/>
    </source>
</evidence>
<gene>
    <name evidence="8" type="ORF">UFOPK1506_00223</name>
</gene>
<dbReference type="InterPro" id="IPR000086">
    <property type="entry name" value="NUDIX_hydrolase_dom"/>
</dbReference>
<evidence type="ECO:0000259" key="7">
    <source>
        <dbReference type="PROSITE" id="PS51462"/>
    </source>
</evidence>
<dbReference type="InterPro" id="IPR020084">
    <property type="entry name" value="NUDIX_hydrolase_CS"/>
</dbReference>
<dbReference type="PROSITE" id="PS00893">
    <property type="entry name" value="NUDIX_BOX"/>
    <property type="match status" value="1"/>
</dbReference>
<dbReference type="PANTHER" id="PTHR12992:SF11">
    <property type="entry name" value="MITOCHONDRIAL COENZYME A DIPHOSPHATASE NUDT8"/>
    <property type="match status" value="1"/>
</dbReference>